<keyword evidence="5" id="KW-1185">Reference proteome</keyword>
<organism evidence="4 5">
    <name type="scientific">Chrysophaeum taylorii</name>
    <dbReference type="NCBI Taxonomy" id="2483200"/>
    <lineage>
        <taxon>Eukaryota</taxon>
        <taxon>Sar</taxon>
        <taxon>Stramenopiles</taxon>
        <taxon>Ochrophyta</taxon>
        <taxon>Pelagophyceae</taxon>
        <taxon>Pelagomonadales</taxon>
        <taxon>Pelagomonadaceae</taxon>
        <taxon>Chrysophaeum</taxon>
    </lineage>
</organism>
<dbReference type="InterPro" id="IPR013083">
    <property type="entry name" value="Znf_RING/FYVE/PHD"/>
</dbReference>
<evidence type="ECO:0000256" key="1">
    <source>
        <dbReference type="PROSITE-ProRule" id="PRU00023"/>
    </source>
</evidence>
<dbReference type="AlphaFoldDB" id="A0AAD7UDG7"/>
<dbReference type="Gene3D" id="3.30.40.10">
    <property type="entry name" value="Zinc/RING finger domain, C3HC4 (zinc finger)"/>
    <property type="match status" value="1"/>
</dbReference>
<feature type="repeat" description="ANK" evidence="1">
    <location>
        <begin position="44"/>
        <end position="76"/>
    </location>
</feature>
<dbReference type="GO" id="GO:0004842">
    <property type="term" value="F:ubiquitin-protein transferase activity"/>
    <property type="evidence" value="ECO:0007669"/>
    <property type="project" value="InterPro"/>
</dbReference>
<reference evidence="4" key="1">
    <citation type="submission" date="2023-01" db="EMBL/GenBank/DDBJ databases">
        <title>Metagenome sequencing of chrysophaentin producing Chrysophaeum taylorii.</title>
        <authorList>
            <person name="Davison J."/>
            <person name="Bewley C."/>
        </authorList>
    </citation>
    <scope>NUCLEOTIDE SEQUENCE</scope>
    <source>
        <strain evidence="4">NIES-1699</strain>
    </source>
</reference>
<sequence>MDLAKQQLERMKESFLWAAAKGGGYEEVESLLAIGASVEWVSAEGDTALVAACRQGHEEIVSLLLAHGSDVSKGDPLHVCCRRGDEALCKLLIDAGADVDATDARGETAFEAAAAAGYGEIVCHLRSLAARHREATVLPALPMTQRKHPEEPQRTFVLQLEAARRSLREEKAGRDADRRRVAGLETQSTQLLDDLLAARATADRLGAECDRLRAELKQRQGYDLHGMSVDELAALEDDVAAAARRIARYREKLLVAAVKLPDAFICSITRELLQDPVTCSDGHTYERRAIAHWLVAHDTSPKTGLPLDSKHLVPNYAIRSAIDEHRRLVATAAAAAAAAAAAECDHASRTDHAWSQDDVP</sequence>
<dbReference type="InterPro" id="IPR036770">
    <property type="entry name" value="Ankyrin_rpt-contain_sf"/>
</dbReference>
<evidence type="ECO:0000313" key="5">
    <source>
        <dbReference type="Proteomes" id="UP001230188"/>
    </source>
</evidence>
<dbReference type="SMART" id="SM00504">
    <property type="entry name" value="Ubox"/>
    <property type="match status" value="1"/>
</dbReference>
<comment type="caution">
    <text evidence="4">The sequence shown here is derived from an EMBL/GenBank/DDBJ whole genome shotgun (WGS) entry which is preliminary data.</text>
</comment>
<dbReference type="SMART" id="SM00248">
    <property type="entry name" value="ANK"/>
    <property type="match status" value="4"/>
</dbReference>
<protein>
    <recommendedName>
        <fullName evidence="3">U-box domain-containing protein</fullName>
    </recommendedName>
</protein>
<dbReference type="EMBL" id="JAQMWT010000361">
    <property type="protein sequence ID" value="KAJ8603096.1"/>
    <property type="molecule type" value="Genomic_DNA"/>
</dbReference>
<accession>A0AAD7UDG7</accession>
<evidence type="ECO:0000259" key="3">
    <source>
        <dbReference type="PROSITE" id="PS51698"/>
    </source>
</evidence>
<dbReference type="CDD" id="cd16655">
    <property type="entry name" value="RING-Ubox_WDSUB1-like"/>
    <property type="match status" value="1"/>
</dbReference>
<evidence type="ECO:0000313" key="4">
    <source>
        <dbReference type="EMBL" id="KAJ8603096.1"/>
    </source>
</evidence>
<dbReference type="SUPFAM" id="SSF57850">
    <property type="entry name" value="RING/U-box"/>
    <property type="match status" value="1"/>
</dbReference>
<dbReference type="PRINTS" id="PR01415">
    <property type="entry name" value="ANKYRIN"/>
</dbReference>
<dbReference type="Pfam" id="PF04564">
    <property type="entry name" value="U-box"/>
    <property type="match status" value="1"/>
</dbReference>
<dbReference type="Pfam" id="PF13637">
    <property type="entry name" value="Ank_4"/>
    <property type="match status" value="1"/>
</dbReference>
<proteinExistence type="predicted"/>
<gene>
    <name evidence="4" type="ORF">CTAYLR_006682</name>
</gene>
<dbReference type="PANTHER" id="PTHR46573:SF1">
    <property type="entry name" value="WD REPEAT, SAM AND U-BOX DOMAIN-CONTAINING PROTEIN 1"/>
    <property type="match status" value="1"/>
</dbReference>
<dbReference type="InterPro" id="IPR002110">
    <property type="entry name" value="Ankyrin_rpt"/>
</dbReference>
<dbReference type="InterPro" id="IPR003613">
    <property type="entry name" value="Ubox_domain"/>
</dbReference>
<feature type="repeat" description="ANK" evidence="1">
    <location>
        <begin position="72"/>
        <end position="104"/>
    </location>
</feature>
<dbReference type="PROSITE" id="PS51698">
    <property type="entry name" value="U_BOX"/>
    <property type="match status" value="1"/>
</dbReference>
<name>A0AAD7UDG7_9STRA</name>
<feature type="domain" description="U-box" evidence="3">
    <location>
        <begin position="259"/>
        <end position="332"/>
    </location>
</feature>
<feature type="coiled-coil region" evidence="2">
    <location>
        <begin position="195"/>
        <end position="252"/>
    </location>
</feature>
<evidence type="ECO:0000256" key="2">
    <source>
        <dbReference type="SAM" id="Coils"/>
    </source>
</evidence>
<dbReference type="Proteomes" id="UP001230188">
    <property type="component" value="Unassembled WGS sequence"/>
</dbReference>
<keyword evidence="1" id="KW-0040">ANK repeat</keyword>
<dbReference type="Gene3D" id="1.25.40.20">
    <property type="entry name" value="Ankyrin repeat-containing domain"/>
    <property type="match status" value="1"/>
</dbReference>
<dbReference type="PROSITE" id="PS50297">
    <property type="entry name" value="ANK_REP_REGION"/>
    <property type="match status" value="2"/>
</dbReference>
<dbReference type="PANTHER" id="PTHR46573">
    <property type="entry name" value="WD REPEAT, SAM AND U-BOX DOMAIN-CONTAINING PROTEIN 1"/>
    <property type="match status" value="1"/>
</dbReference>
<dbReference type="SUPFAM" id="SSF48403">
    <property type="entry name" value="Ankyrin repeat"/>
    <property type="match status" value="1"/>
</dbReference>
<dbReference type="GO" id="GO:0016567">
    <property type="term" value="P:protein ubiquitination"/>
    <property type="evidence" value="ECO:0007669"/>
    <property type="project" value="InterPro"/>
</dbReference>
<keyword evidence="2" id="KW-0175">Coiled coil</keyword>
<dbReference type="PROSITE" id="PS50088">
    <property type="entry name" value="ANK_REPEAT"/>
    <property type="match status" value="2"/>
</dbReference>
<dbReference type="Pfam" id="PF12796">
    <property type="entry name" value="Ank_2"/>
    <property type="match status" value="1"/>
</dbReference>
<dbReference type="InterPro" id="IPR052085">
    <property type="entry name" value="WD-SAM-U-box"/>
</dbReference>